<evidence type="ECO:0000256" key="2">
    <source>
        <dbReference type="SAM" id="Phobius"/>
    </source>
</evidence>
<reference evidence="4 5" key="1">
    <citation type="submission" date="2020-05" db="EMBL/GenBank/DDBJ databases">
        <title>Aquincola sp. isolate from soil.</title>
        <authorList>
            <person name="Han J."/>
            <person name="Kim D.-U."/>
        </authorList>
    </citation>
    <scope>NUCLEOTIDE SEQUENCE [LARGE SCALE GENOMIC DNA]</scope>
    <source>
        <strain evidence="4 5">S2</strain>
    </source>
</reference>
<evidence type="ECO:0000313" key="4">
    <source>
        <dbReference type="EMBL" id="NRF66050.1"/>
    </source>
</evidence>
<organism evidence="4 5">
    <name type="scientific">Pseudaquabacterium terrae</name>
    <dbReference type="NCBI Taxonomy" id="2732868"/>
    <lineage>
        <taxon>Bacteria</taxon>
        <taxon>Pseudomonadati</taxon>
        <taxon>Pseudomonadota</taxon>
        <taxon>Betaproteobacteria</taxon>
        <taxon>Burkholderiales</taxon>
        <taxon>Sphaerotilaceae</taxon>
        <taxon>Pseudaquabacterium</taxon>
    </lineage>
</organism>
<feature type="chain" id="PRO_5046285495" evidence="3">
    <location>
        <begin position="22"/>
        <end position="205"/>
    </location>
</feature>
<feature type="compositionally biased region" description="Basic residues" evidence="1">
    <location>
        <begin position="182"/>
        <end position="199"/>
    </location>
</feature>
<feature type="signal peptide" evidence="3">
    <location>
        <begin position="1"/>
        <end position="21"/>
    </location>
</feature>
<evidence type="ECO:0000256" key="3">
    <source>
        <dbReference type="SAM" id="SignalP"/>
    </source>
</evidence>
<name>A0ABX2EAE8_9BURK</name>
<keyword evidence="3" id="KW-0732">Signal</keyword>
<proteinExistence type="predicted"/>
<protein>
    <submittedName>
        <fullName evidence="4">Uncharacterized protein</fullName>
    </submittedName>
</protein>
<keyword evidence="5" id="KW-1185">Reference proteome</keyword>
<sequence length="205" mass="21592">MARCLPAIALLLVVGVPGALGAPVHVDRVAGGPDDSAAAEVGRVIADDAPSVAASALEFGSWLGDPVLGEVLTPADWFNKPGALQASAASLVNGAGLAALQLPTLADSVRLPPLSFADVRAPGTRSDARLFKDAFGDAQRVDPAVGSSGLPALPKSLPWSLLVAAGAAFGLLVAWRRWRRHHHRHHHRHHGTHTRRVHYSRRERS</sequence>
<dbReference type="RefSeq" id="WP_173120620.1">
    <property type="nucleotide sequence ID" value="NZ_JABRWJ010000001.1"/>
</dbReference>
<dbReference type="Proteomes" id="UP000737171">
    <property type="component" value="Unassembled WGS sequence"/>
</dbReference>
<dbReference type="EMBL" id="JABRWJ010000001">
    <property type="protein sequence ID" value="NRF66050.1"/>
    <property type="molecule type" value="Genomic_DNA"/>
</dbReference>
<keyword evidence="2" id="KW-0472">Membrane</keyword>
<keyword evidence="2" id="KW-1133">Transmembrane helix</keyword>
<feature type="region of interest" description="Disordered" evidence="1">
    <location>
        <begin position="182"/>
        <end position="205"/>
    </location>
</feature>
<keyword evidence="2" id="KW-0812">Transmembrane</keyword>
<feature type="transmembrane region" description="Helical" evidence="2">
    <location>
        <begin position="157"/>
        <end position="175"/>
    </location>
</feature>
<comment type="caution">
    <text evidence="4">The sequence shown here is derived from an EMBL/GenBank/DDBJ whole genome shotgun (WGS) entry which is preliminary data.</text>
</comment>
<evidence type="ECO:0000313" key="5">
    <source>
        <dbReference type="Proteomes" id="UP000737171"/>
    </source>
</evidence>
<evidence type="ECO:0000256" key="1">
    <source>
        <dbReference type="SAM" id="MobiDB-lite"/>
    </source>
</evidence>
<gene>
    <name evidence="4" type="ORF">HLB44_03505</name>
</gene>
<accession>A0ABX2EAE8</accession>